<dbReference type="RefSeq" id="WP_077312457.1">
    <property type="nucleotide sequence ID" value="NZ_AP024887.1"/>
</dbReference>
<dbReference type="Gene3D" id="3.40.50.1820">
    <property type="entry name" value="alpha/beta hydrolase"/>
    <property type="match status" value="1"/>
</dbReference>
<dbReference type="GO" id="GO:0016020">
    <property type="term" value="C:membrane"/>
    <property type="evidence" value="ECO:0007669"/>
    <property type="project" value="TreeGrafter"/>
</dbReference>
<gene>
    <name evidence="4" type="ORF">VPAL9027_00758</name>
</gene>
<feature type="domain" description="AB hydrolase-1" evidence="3">
    <location>
        <begin position="25"/>
        <end position="209"/>
    </location>
</feature>
<dbReference type="SUPFAM" id="SSF53474">
    <property type="entry name" value="alpha/beta-Hydrolases"/>
    <property type="match status" value="1"/>
</dbReference>
<protein>
    <submittedName>
        <fullName evidence="4">Tropinesterase</fullName>
        <ecNumber evidence="4">3.1.1.10</ecNumber>
    </submittedName>
</protein>
<dbReference type="AlphaFoldDB" id="A0A1R4B1M4"/>
<dbReference type="STRING" id="1918946.VPAL9027_00758"/>
<reference evidence="4 5" key="1">
    <citation type="submission" date="2017-02" db="EMBL/GenBank/DDBJ databases">
        <authorList>
            <person name="Peterson S.W."/>
        </authorList>
    </citation>
    <scope>NUCLEOTIDE SEQUENCE [LARGE SCALE GENOMIC DNA]</scope>
    <source>
        <strain evidence="4 5">CECT 9027</strain>
    </source>
</reference>
<evidence type="ECO:0000256" key="1">
    <source>
        <dbReference type="ARBA" id="ARBA00008645"/>
    </source>
</evidence>
<dbReference type="EMBL" id="FUFT01000002">
    <property type="protein sequence ID" value="SJL82818.1"/>
    <property type="molecule type" value="Genomic_DNA"/>
</dbReference>
<evidence type="ECO:0000256" key="2">
    <source>
        <dbReference type="ARBA" id="ARBA00022801"/>
    </source>
</evidence>
<evidence type="ECO:0000313" key="5">
    <source>
        <dbReference type="Proteomes" id="UP000189475"/>
    </source>
</evidence>
<name>A0A1R4B1M4_9VIBR</name>
<comment type="similarity">
    <text evidence="1">Belongs to the AB hydrolase superfamily.</text>
</comment>
<sequence>MRETQYDLSNVTLSALEIGTPSSLPSIILLHGWLDNAASFASVLKSCAKRAPERHFCALDLAGHGLSTHKGTGYYYPFHDYIDDIYQLITSFFPQKCILVGHSLGALIAACYSSTFPEQVTGLLQIEGAAPLAEQSDRAVQRLREGIISREQVRSQVTRGYASFAAALRHRAQVNRLGPELIQPVVERGLVERDGRWFWRHDRQLQTQSAYRMPAEQASAFIQGIRCPHCLILGRDGYTDLPQTAAVHLSKQCTILTIVGGHHCHLEQPENVAQTMLEYID</sequence>
<dbReference type="Proteomes" id="UP000189475">
    <property type="component" value="Unassembled WGS sequence"/>
</dbReference>
<dbReference type="PANTHER" id="PTHR43798:SF14">
    <property type="entry name" value="SERINE HYDROLASE-LIKE PROTEIN DDB_G0286239"/>
    <property type="match status" value="1"/>
</dbReference>
<dbReference type="Pfam" id="PF00561">
    <property type="entry name" value="Abhydrolase_1"/>
    <property type="match status" value="1"/>
</dbReference>
<dbReference type="EC" id="3.1.1.10" evidence="4"/>
<dbReference type="PANTHER" id="PTHR43798">
    <property type="entry name" value="MONOACYLGLYCEROL LIPASE"/>
    <property type="match status" value="1"/>
</dbReference>
<dbReference type="GO" id="GO:0050357">
    <property type="term" value="F:tropinesterase activity"/>
    <property type="evidence" value="ECO:0007669"/>
    <property type="project" value="UniProtKB-EC"/>
</dbReference>
<dbReference type="OrthoDB" id="149912at2"/>
<dbReference type="InterPro" id="IPR029058">
    <property type="entry name" value="AB_hydrolase_fold"/>
</dbReference>
<keyword evidence="5" id="KW-1185">Reference proteome</keyword>
<dbReference type="InterPro" id="IPR000073">
    <property type="entry name" value="AB_hydrolase_1"/>
</dbReference>
<evidence type="ECO:0000313" key="4">
    <source>
        <dbReference type="EMBL" id="SJL82818.1"/>
    </source>
</evidence>
<dbReference type="InterPro" id="IPR050266">
    <property type="entry name" value="AB_hydrolase_sf"/>
</dbReference>
<accession>A0A1R4B1M4</accession>
<organism evidence="4 5">
    <name type="scientific">Vibrio palustris</name>
    <dbReference type="NCBI Taxonomy" id="1918946"/>
    <lineage>
        <taxon>Bacteria</taxon>
        <taxon>Pseudomonadati</taxon>
        <taxon>Pseudomonadota</taxon>
        <taxon>Gammaproteobacteria</taxon>
        <taxon>Vibrionales</taxon>
        <taxon>Vibrionaceae</taxon>
        <taxon>Vibrio</taxon>
    </lineage>
</organism>
<keyword evidence="2 4" id="KW-0378">Hydrolase</keyword>
<proteinExistence type="inferred from homology"/>
<evidence type="ECO:0000259" key="3">
    <source>
        <dbReference type="Pfam" id="PF00561"/>
    </source>
</evidence>